<feature type="compositionally biased region" description="Basic and acidic residues" evidence="1">
    <location>
        <begin position="326"/>
        <end position="338"/>
    </location>
</feature>
<gene>
    <name evidence="3" type="ORF">BCV70DRAFT_230603</name>
</gene>
<accession>A0A317XVP6</accession>
<feature type="region of interest" description="Disordered" evidence="1">
    <location>
        <begin position="504"/>
        <end position="697"/>
    </location>
</feature>
<feature type="chain" id="PRO_5016447601" evidence="2">
    <location>
        <begin position="30"/>
        <end position="1004"/>
    </location>
</feature>
<feature type="region of interest" description="Disordered" evidence="1">
    <location>
        <begin position="728"/>
        <end position="771"/>
    </location>
</feature>
<feature type="compositionally biased region" description="Low complexity" evidence="1">
    <location>
        <begin position="432"/>
        <end position="442"/>
    </location>
</feature>
<feature type="compositionally biased region" description="Polar residues" evidence="1">
    <location>
        <begin position="728"/>
        <end position="737"/>
    </location>
</feature>
<name>A0A317XVP6_9BASI</name>
<feature type="compositionally biased region" description="Polar residues" evidence="1">
    <location>
        <begin position="374"/>
        <end position="383"/>
    </location>
</feature>
<dbReference type="AlphaFoldDB" id="A0A317XVP6"/>
<evidence type="ECO:0000256" key="2">
    <source>
        <dbReference type="SAM" id="SignalP"/>
    </source>
</evidence>
<organism evidence="3 4">
    <name type="scientific">Testicularia cyperi</name>
    <dbReference type="NCBI Taxonomy" id="1882483"/>
    <lineage>
        <taxon>Eukaryota</taxon>
        <taxon>Fungi</taxon>
        <taxon>Dikarya</taxon>
        <taxon>Basidiomycota</taxon>
        <taxon>Ustilaginomycotina</taxon>
        <taxon>Ustilaginomycetes</taxon>
        <taxon>Ustilaginales</taxon>
        <taxon>Anthracoideaceae</taxon>
        <taxon>Testicularia</taxon>
    </lineage>
</organism>
<feature type="compositionally biased region" description="Basic and acidic residues" evidence="1">
    <location>
        <begin position="82"/>
        <end position="91"/>
    </location>
</feature>
<feature type="region of interest" description="Disordered" evidence="1">
    <location>
        <begin position="172"/>
        <end position="209"/>
    </location>
</feature>
<feature type="region of interest" description="Disordered" evidence="1">
    <location>
        <begin position="432"/>
        <end position="486"/>
    </location>
</feature>
<reference evidence="3 4" key="1">
    <citation type="journal article" date="2018" name="Mol. Biol. Evol.">
        <title>Broad Genomic Sampling Reveals a Smut Pathogenic Ancestry of the Fungal Clade Ustilaginomycotina.</title>
        <authorList>
            <person name="Kijpornyongpan T."/>
            <person name="Mondo S.J."/>
            <person name="Barry K."/>
            <person name="Sandor L."/>
            <person name="Lee J."/>
            <person name="Lipzen A."/>
            <person name="Pangilinan J."/>
            <person name="LaButti K."/>
            <person name="Hainaut M."/>
            <person name="Henrissat B."/>
            <person name="Grigoriev I.V."/>
            <person name="Spatafora J.W."/>
            <person name="Aime M.C."/>
        </authorList>
    </citation>
    <scope>NUCLEOTIDE SEQUENCE [LARGE SCALE GENOMIC DNA]</scope>
    <source>
        <strain evidence="3 4">MCA 3645</strain>
    </source>
</reference>
<evidence type="ECO:0000313" key="4">
    <source>
        <dbReference type="Proteomes" id="UP000246740"/>
    </source>
</evidence>
<feature type="signal peptide" evidence="2">
    <location>
        <begin position="1"/>
        <end position="29"/>
    </location>
</feature>
<keyword evidence="4" id="KW-1185">Reference proteome</keyword>
<feature type="region of interest" description="Disordered" evidence="1">
    <location>
        <begin position="326"/>
        <end position="383"/>
    </location>
</feature>
<evidence type="ECO:0000256" key="1">
    <source>
        <dbReference type="SAM" id="MobiDB-lite"/>
    </source>
</evidence>
<feature type="compositionally biased region" description="Low complexity" evidence="1">
    <location>
        <begin position="361"/>
        <end position="373"/>
    </location>
</feature>
<sequence>MKLLRTSFGRNGWILVLVVVLSLLRQVVTLPHGALNPPRRHPLYKRAGSPSGPSSSAPDSEIHEVTPSPSDSEGGARTLRSHLVEAAEAEGRTSPFAETTVRESPQGGDLYPPPSTATASNPSRWTAANEWLRQKQAAIRQQALDAKARFSLWGQTQLVSARDRFNRLRNKFAGSGNAAGTAAPSTAQPNPDPDHVSVPIHDSDGPQAAPESFRLANIRNRLAQLGDRWGFTAPKSYGPEIHSIPEQETPEYQQRFAESSRTAGPRNRLERGSWLSSDGIVRATPEDWERLTPEQKQQYRLALTHFEAFSSGMTPDEYLADKAEQEWMEQERKERARLQAESMRSSSDEIETESEHGSEGMGESLSHGSGSLGQPSQIAPVQPTASTTRFGALSSWYANLRNRFTQLGAIRSAISSPRTYGTEIFTHVPGQLTPAASSANSASPPPLTSTTGEELRSTEAGPSLTGGEAPLDEDTEGSFQAKHHGMDPETYNRFLAQIRKNSGIDAGEAGSGHVPSSGTHVESEEEPLSRTKNSERLPAQSSAESLKGKGIALSDTGFSADPSLQNPPGSQNRYEHVYAVQTSPAGPGFGRPAPLQIPKPDLTGWQNPTSIGGGPSPSSLEKTPPMSAGAESHGRLSSTAGSGPWDDFSGQSEAESETMRPPGVSSPATFYSARSDPLSDPRSAAVSAEPSSLRPASTSITALRRLPLPEFYTPRSSVSRQSRLQAISVSGSETGDPSQLEPINTRKRPLVPGDPLRLTRIGAGSSSGETIPESLQRAPFRTYRPTTSRLSQVAEGSGPIEGVLDTLGEGVKTLQHEVPRLERRRVQSSAWSAKQRRVMEAWKQAFHQEAIPLEWPGYKFRVAEASNGRLMFYHIKPEYPEDHDVKTWNQLSPYVRDSLNRLFPYVELVDAGIEEPAYSNFVVRPDGQIDDQHLYPDPFNTPEILRVARLNGVLTAMRLQPDSGAEIGFERVVNMDFAKRDWVLQQIDNLQRQIPNIVHSGHTF</sequence>
<feature type="compositionally biased region" description="Low complexity" evidence="1">
    <location>
        <begin position="47"/>
        <end position="58"/>
    </location>
</feature>
<dbReference type="InParanoid" id="A0A317XVP6"/>
<feature type="region of interest" description="Disordered" evidence="1">
    <location>
        <begin position="32"/>
        <end position="122"/>
    </location>
</feature>
<protein>
    <submittedName>
        <fullName evidence="3">Uncharacterized protein</fullName>
    </submittedName>
</protein>
<dbReference type="Proteomes" id="UP000246740">
    <property type="component" value="Unassembled WGS sequence"/>
</dbReference>
<dbReference type="EMBL" id="KZ819190">
    <property type="protein sequence ID" value="PWZ01381.1"/>
    <property type="molecule type" value="Genomic_DNA"/>
</dbReference>
<proteinExistence type="predicted"/>
<evidence type="ECO:0000313" key="3">
    <source>
        <dbReference type="EMBL" id="PWZ01381.1"/>
    </source>
</evidence>
<keyword evidence="2" id="KW-0732">Signal</keyword>
<feature type="compositionally biased region" description="Polar residues" evidence="1">
    <location>
        <begin position="562"/>
        <end position="572"/>
    </location>
</feature>